<dbReference type="InterPro" id="IPR003742">
    <property type="entry name" value="RlmH-like"/>
</dbReference>
<dbReference type="NCBIfam" id="NF000991">
    <property type="entry name" value="PRK00103.2-5"/>
    <property type="match status" value="1"/>
</dbReference>
<dbReference type="PANTHER" id="PTHR33603:SF1">
    <property type="entry name" value="RIBOSOMAL RNA LARGE SUBUNIT METHYLTRANSFERASE H"/>
    <property type="match status" value="1"/>
</dbReference>
<dbReference type="Pfam" id="PF02590">
    <property type="entry name" value="SPOUT_MTase"/>
    <property type="match status" value="1"/>
</dbReference>
<dbReference type="SUPFAM" id="SSF75217">
    <property type="entry name" value="alpha/beta knot"/>
    <property type="match status" value="1"/>
</dbReference>
<comment type="similarity">
    <text evidence="4 5">Belongs to the RNA methyltransferase RlmH family.</text>
</comment>
<dbReference type="STRING" id="582675.SAMN05192565_10259"/>
<dbReference type="HAMAP" id="MF_00658">
    <property type="entry name" value="23SrRNA_methyltr_H"/>
    <property type="match status" value="1"/>
</dbReference>
<sequence>MRLAVVAIGRLKAGSERDLALRYRERAAQLGRGLGFPACEIVEIPESRARRPQDRCAEEGAAILAHATGAALIAYDERGRTDLTSEAFADRVAAWRDAARPSLAVVIGGADGLDTTVRARADLTLSFGAATLPHGLVRVLALEQVYRALTILAGHPYHRGNLDER</sequence>
<accession>A0A1I2R3I6</accession>
<dbReference type="InterPro" id="IPR029028">
    <property type="entry name" value="Alpha/beta_knot_MTases"/>
</dbReference>
<keyword evidence="1 5" id="KW-0489">Methyltransferase</keyword>
<dbReference type="GO" id="GO:0005737">
    <property type="term" value="C:cytoplasm"/>
    <property type="evidence" value="ECO:0007669"/>
    <property type="project" value="UniProtKB-SubCell"/>
</dbReference>
<dbReference type="InterPro" id="IPR029026">
    <property type="entry name" value="tRNA_m1G_MTases_N"/>
</dbReference>
<keyword evidence="7" id="KW-1185">Reference proteome</keyword>
<dbReference type="PANTHER" id="PTHR33603">
    <property type="entry name" value="METHYLTRANSFERASE"/>
    <property type="match status" value="1"/>
</dbReference>
<feature type="binding site" evidence="5">
    <location>
        <position position="108"/>
    </location>
    <ligand>
        <name>S-adenosyl-L-methionine</name>
        <dbReference type="ChEBI" id="CHEBI:59789"/>
    </ligand>
</feature>
<name>A0A1I2R3I6_9HYPH</name>
<dbReference type="EC" id="2.1.1.177" evidence="5"/>
<dbReference type="CDD" id="cd18081">
    <property type="entry name" value="RlmH-like"/>
    <property type="match status" value="1"/>
</dbReference>
<protein>
    <recommendedName>
        <fullName evidence="5">Ribosomal RNA large subunit methyltransferase H</fullName>
        <ecNumber evidence="5">2.1.1.177</ecNumber>
    </recommendedName>
    <alternativeName>
        <fullName evidence="5">23S rRNA (pseudouridine1915-N3)-methyltransferase</fullName>
    </alternativeName>
    <alternativeName>
        <fullName evidence="5">23S rRNA m3Psi1915 methyltransferase</fullName>
    </alternativeName>
    <alternativeName>
        <fullName evidence="5">rRNA (pseudouridine-N3-)-methyltransferase RlmH</fullName>
    </alternativeName>
</protein>
<comment type="subcellular location">
    <subcellularLocation>
        <location evidence="5">Cytoplasm</location>
    </subcellularLocation>
</comment>
<evidence type="ECO:0000256" key="2">
    <source>
        <dbReference type="ARBA" id="ARBA00022679"/>
    </source>
</evidence>
<dbReference type="GO" id="GO:0070038">
    <property type="term" value="F:rRNA (pseudouridine-N3-)-methyltransferase activity"/>
    <property type="evidence" value="ECO:0007669"/>
    <property type="project" value="UniProtKB-UniRule"/>
</dbReference>
<dbReference type="EMBL" id="FOPM01000002">
    <property type="protein sequence ID" value="SFG35254.1"/>
    <property type="molecule type" value="Genomic_DNA"/>
</dbReference>
<comment type="subunit">
    <text evidence="5">Homodimer.</text>
</comment>
<keyword evidence="5" id="KW-0698">rRNA processing</keyword>
<comment type="function">
    <text evidence="5">Specifically methylates the pseudouridine at position 1915 (m3Psi1915) in 23S rRNA.</text>
</comment>
<evidence type="ECO:0000256" key="3">
    <source>
        <dbReference type="ARBA" id="ARBA00022691"/>
    </source>
</evidence>
<evidence type="ECO:0000256" key="5">
    <source>
        <dbReference type="HAMAP-Rule" id="MF_00658"/>
    </source>
</evidence>
<dbReference type="RefSeq" id="WP_091968402.1">
    <property type="nucleotide sequence ID" value="NZ_FOPM01000002.1"/>
</dbReference>
<dbReference type="OrthoDB" id="9806643at2"/>
<dbReference type="PIRSF" id="PIRSF004505">
    <property type="entry name" value="MT_bac"/>
    <property type="match status" value="1"/>
</dbReference>
<keyword evidence="5" id="KW-0963">Cytoplasm</keyword>
<evidence type="ECO:0000313" key="6">
    <source>
        <dbReference type="EMBL" id="SFG35254.1"/>
    </source>
</evidence>
<dbReference type="Gene3D" id="3.40.1280.10">
    <property type="match status" value="1"/>
</dbReference>
<dbReference type="Proteomes" id="UP000199229">
    <property type="component" value="Unassembled WGS sequence"/>
</dbReference>
<comment type="caution">
    <text evidence="5">Lacks conserved residue(s) required for the propagation of feature annotation.</text>
</comment>
<organism evidence="6 7">
    <name type="scientific">Methylobacterium gossipiicola</name>
    <dbReference type="NCBI Taxonomy" id="582675"/>
    <lineage>
        <taxon>Bacteria</taxon>
        <taxon>Pseudomonadati</taxon>
        <taxon>Pseudomonadota</taxon>
        <taxon>Alphaproteobacteria</taxon>
        <taxon>Hyphomicrobiales</taxon>
        <taxon>Methylobacteriaceae</taxon>
        <taxon>Methylobacterium</taxon>
    </lineage>
</organism>
<dbReference type="AlphaFoldDB" id="A0A1I2R3I6"/>
<evidence type="ECO:0000256" key="4">
    <source>
        <dbReference type="ARBA" id="ARBA00038303"/>
    </source>
</evidence>
<comment type="catalytic activity">
    <reaction evidence="5">
        <text>pseudouridine(1915) in 23S rRNA + S-adenosyl-L-methionine = N(3)-methylpseudouridine(1915) in 23S rRNA + S-adenosyl-L-homocysteine + H(+)</text>
        <dbReference type="Rhea" id="RHEA:42752"/>
        <dbReference type="Rhea" id="RHEA-COMP:10221"/>
        <dbReference type="Rhea" id="RHEA-COMP:10222"/>
        <dbReference type="ChEBI" id="CHEBI:15378"/>
        <dbReference type="ChEBI" id="CHEBI:57856"/>
        <dbReference type="ChEBI" id="CHEBI:59789"/>
        <dbReference type="ChEBI" id="CHEBI:65314"/>
        <dbReference type="ChEBI" id="CHEBI:74486"/>
        <dbReference type="EC" id="2.1.1.177"/>
    </reaction>
</comment>
<proteinExistence type="inferred from homology"/>
<reference evidence="7" key="1">
    <citation type="submission" date="2016-10" db="EMBL/GenBank/DDBJ databases">
        <authorList>
            <person name="Varghese N."/>
            <person name="Submissions S."/>
        </authorList>
    </citation>
    <scope>NUCLEOTIDE SEQUENCE [LARGE SCALE GENOMIC DNA]</scope>
    <source>
        <strain evidence="7">Gh-105</strain>
    </source>
</reference>
<gene>
    <name evidence="5" type="primary">rlmH</name>
    <name evidence="6" type="ORF">SAMN05192565_10259</name>
</gene>
<dbReference type="NCBIfam" id="NF000989">
    <property type="entry name" value="PRK00103.2-3"/>
    <property type="match status" value="1"/>
</dbReference>
<keyword evidence="2 5" id="KW-0808">Transferase</keyword>
<evidence type="ECO:0000256" key="1">
    <source>
        <dbReference type="ARBA" id="ARBA00022603"/>
    </source>
</evidence>
<keyword evidence="3 5" id="KW-0949">S-adenosyl-L-methionine</keyword>
<evidence type="ECO:0000313" key="7">
    <source>
        <dbReference type="Proteomes" id="UP000199229"/>
    </source>
</evidence>